<dbReference type="PROSITE" id="PS00086">
    <property type="entry name" value="CYTOCHROME_P450"/>
    <property type="match status" value="1"/>
</dbReference>
<dbReference type="GO" id="GO:0005506">
    <property type="term" value="F:iron ion binding"/>
    <property type="evidence" value="ECO:0007669"/>
    <property type="project" value="InterPro"/>
</dbReference>
<evidence type="ECO:0000256" key="2">
    <source>
        <dbReference type="ARBA" id="ARBA00022617"/>
    </source>
</evidence>
<dbReference type="GO" id="GO:0020037">
    <property type="term" value="F:heme binding"/>
    <property type="evidence" value="ECO:0007669"/>
    <property type="project" value="InterPro"/>
</dbReference>
<evidence type="ECO:0000256" key="3">
    <source>
        <dbReference type="ARBA" id="ARBA00022723"/>
    </source>
</evidence>
<evidence type="ECO:0000256" key="4">
    <source>
        <dbReference type="ARBA" id="ARBA00023002"/>
    </source>
</evidence>
<evidence type="ECO:0000256" key="6">
    <source>
        <dbReference type="ARBA" id="ARBA00023033"/>
    </source>
</evidence>
<evidence type="ECO:0000313" key="8">
    <source>
        <dbReference type="EMBL" id="BCB82826.1"/>
    </source>
</evidence>
<dbReference type="SUPFAM" id="SSF48264">
    <property type="entry name" value="Cytochrome P450"/>
    <property type="match status" value="1"/>
</dbReference>
<accession>A0A6F8Y9P5</accession>
<dbReference type="KEGG" id="psuu:Psuf_001390"/>
<dbReference type="Proteomes" id="UP000503011">
    <property type="component" value="Chromosome"/>
</dbReference>
<evidence type="ECO:0000256" key="7">
    <source>
        <dbReference type="RuleBase" id="RU000461"/>
    </source>
</evidence>
<dbReference type="InterPro" id="IPR017972">
    <property type="entry name" value="Cyt_P450_CS"/>
</dbReference>
<dbReference type="InterPro" id="IPR036396">
    <property type="entry name" value="Cyt_P450_sf"/>
</dbReference>
<gene>
    <name evidence="8" type="ORF">Psuf_001390</name>
</gene>
<reference evidence="8 9" key="1">
    <citation type="submission" date="2020-03" db="EMBL/GenBank/DDBJ databases">
        <title>Whole genome shotgun sequence of Phytohabitans suffuscus NBRC 105367.</title>
        <authorList>
            <person name="Komaki H."/>
            <person name="Tamura T."/>
        </authorList>
    </citation>
    <scope>NUCLEOTIDE SEQUENCE [LARGE SCALE GENOMIC DNA]</scope>
    <source>
        <strain evidence="8 9">NBRC 105367</strain>
    </source>
</reference>
<dbReference type="PANTHER" id="PTHR46696">
    <property type="entry name" value="P450, PUTATIVE (EUROFUNG)-RELATED"/>
    <property type="match status" value="1"/>
</dbReference>
<reference evidence="8 9" key="2">
    <citation type="submission" date="2020-03" db="EMBL/GenBank/DDBJ databases">
        <authorList>
            <person name="Ichikawa N."/>
            <person name="Kimura A."/>
            <person name="Kitahashi Y."/>
            <person name="Uohara A."/>
        </authorList>
    </citation>
    <scope>NUCLEOTIDE SEQUENCE [LARGE SCALE GENOMIC DNA]</scope>
    <source>
        <strain evidence="8 9">NBRC 105367</strain>
    </source>
</reference>
<keyword evidence="3 7" id="KW-0479">Metal-binding</keyword>
<sequence>MLAVQSLLAEETERDPHAYYAYLRERDPVHYDERAGAYLLTRHEDVGAAYRNPVFSTANYEWQLEPVMGRTILQMAGREHASVRGMMSPYFRGRGLRSWLPLIEGTVRGLLDESVRTTVDGLVGGMVAGTEVDLVPRFSNLLPVYVIAEVLGLPRSDHEVFYGWYQAQSEFLSNLSRDPAVERRGERALTELREYLAPFVARRRAEPSDDFISKLAQARVDGRSLSDEEVMTHATHLLNAGSETTDRTLTNLLSHLLAEPERYAAVRDDRSLVLPAISETLRLTPPSQMNGRVTTEDVEVRGVRIPAGSFVLLVIASANRDERRFANASRFDLYRDDVRHEQAFSGVGEHFAFGFGRHFCLGAMVARGELEISLNAFLDAFPDMRLAPGFVTEERGLKMRSPRALRVVL</sequence>
<comment type="similarity">
    <text evidence="1 7">Belongs to the cytochrome P450 family.</text>
</comment>
<dbReference type="PRINTS" id="PR00385">
    <property type="entry name" value="P450"/>
</dbReference>
<evidence type="ECO:0000256" key="1">
    <source>
        <dbReference type="ARBA" id="ARBA00010617"/>
    </source>
</evidence>
<keyword evidence="4 7" id="KW-0560">Oxidoreductase</keyword>
<protein>
    <submittedName>
        <fullName evidence="8">Cytochrome P450</fullName>
    </submittedName>
</protein>
<dbReference type="RefSeq" id="WP_173152592.1">
    <property type="nucleotide sequence ID" value="NZ_AP022871.1"/>
</dbReference>
<organism evidence="8 9">
    <name type="scientific">Phytohabitans suffuscus</name>
    <dbReference type="NCBI Taxonomy" id="624315"/>
    <lineage>
        <taxon>Bacteria</taxon>
        <taxon>Bacillati</taxon>
        <taxon>Actinomycetota</taxon>
        <taxon>Actinomycetes</taxon>
        <taxon>Micromonosporales</taxon>
        <taxon>Micromonosporaceae</taxon>
    </lineage>
</organism>
<evidence type="ECO:0000313" key="9">
    <source>
        <dbReference type="Proteomes" id="UP000503011"/>
    </source>
</evidence>
<dbReference type="Gene3D" id="1.10.630.10">
    <property type="entry name" value="Cytochrome P450"/>
    <property type="match status" value="1"/>
</dbReference>
<dbReference type="AlphaFoldDB" id="A0A6F8Y9P5"/>
<proteinExistence type="inferred from homology"/>
<dbReference type="FunFam" id="1.10.630.10:FF:000018">
    <property type="entry name" value="Cytochrome P450 monooxygenase"/>
    <property type="match status" value="1"/>
</dbReference>
<name>A0A6F8Y9P5_9ACTN</name>
<dbReference type="PRINTS" id="PR00359">
    <property type="entry name" value="BP450"/>
</dbReference>
<evidence type="ECO:0000256" key="5">
    <source>
        <dbReference type="ARBA" id="ARBA00023004"/>
    </source>
</evidence>
<dbReference type="InterPro" id="IPR002397">
    <property type="entry name" value="Cyt_P450_B"/>
</dbReference>
<dbReference type="InterPro" id="IPR001128">
    <property type="entry name" value="Cyt_P450"/>
</dbReference>
<dbReference type="GO" id="GO:0004497">
    <property type="term" value="F:monooxygenase activity"/>
    <property type="evidence" value="ECO:0007669"/>
    <property type="project" value="UniProtKB-KW"/>
</dbReference>
<dbReference type="PANTHER" id="PTHR46696:SF3">
    <property type="entry name" value="PULCHERRIMINIC ACID SYNTHASE"/>
    <property type="match status" value="1"/>
</dbReference>
<dbReference type="GO" id="GO:0016705">
    <property type="term" value="F:oxidoreductase activity, acting on paired donors, with incorporation or reduction of molecular oxygen"/>
    <property type="evidence" value="ECO:0007669"/>
    <property type="project" value="InterPro"/>
</dbReference>
<dbReference type="GO" id="GO:0017000">
    <property type="term" value="P:antibiotic biosynthetic process"/>
    <property type="evidence" value="ECO:0007669"/>
    <property type="project" value="UniProtKB-ARBA"/>
</dbReference>
<keyword evidence="2 7" id="KW-0349">Heme</keyword>
<keyword evidence="9" id="KW-1185">Reference proteome</keyword>
<dbReference type="EMBL" id="AP022871">
    <property type="protein sequence ID" value="BCB82826.1"/>
    <property type="molecule type" value="Genomic_DNA"/>
</dbReference>
<keyword evidence="6 7" id="KW-0503">Monooxygenase</keyword>
<keyword evidence="5 7" id="KW-0408">Iron</keyword>
<dbReference type="Pfam" id="PF00067">
    <property type="entry name" value="p450"/>
    <property type="match status" value="1"/>
</dbReference>